<dbReference type="Proteomes" id="UP000008827">
    <property type="component" value="Chromosome 2"/>
</dbReference>
<reference evidence="2" key="2">
    <citation type="submission" date="2018-02" db="UniProtKB">
        <authorList>
            <consortium name="EnsemblPlants"/>
        </authorList>
    </citation>
    <scope>IDENTIFICATION</scope>
    <source>
        <strain evidence="2">Williams 82</strain>
    </source>
</reference>
<reference evidence="1" key="3">
    <citation type="submission" date="2018-07" db="EMBL/GenBank/DDBJ databases">
        <title>WGS assembly of Glycine max.</title>
        <authorList>
            <person name="Schmutz J."/>
            <person name="Cannon S."/>
            <person name="Schlueter J."/>
            <person name="Ma J."/>
            <person name="Mitros T."/>
            <person name="Nelson W."/>
            <person name="Hyten D."/>
            <person name="Song Q."/>
            <person name="Thelen J."/>
            <person name="Cheng J."/>
            <person name="Xu D."/>
            <person name="Hellsten U."/>
            <person name="May G."/>
            <person name="Yu Y."/>
            <person name="Sakurai T."/>
            <person name="Umezawa T."/>
            <person name="Bhattacharyya M."/>
            <person name="Sandhu D."/>
            <person name="Valliyodan B."/>
            <person name="Lindquist E."/>
            <person name="Peto M."/>
            <person name="Grant D."/>
            <person name="Shu S."/>
            <person name="Goodstein D."/>
            <person name="Barry K."/>
            <person name="Futrell-Griggs M."/>
            <person name="Abernathy B."/>
            <person name="Du J."/>
            <person name="Tian Z."/>
            <person name="Zhu L."/>
            <person name="Gill N."/>
            <person name="Joshi T."/>
            <person name="Libault M."/>
            <person name="Sethuraman A."/>
            <person name="Zhang X."/>
            <person name="Shinozaki K."/>
            <person name="Nguyen H."/>
            <person name="Wing R."/>
            <person name="Cregan P."/>
            <person name="Specht J."/>
            <person name="Grimwood J."/>
            <person name="Rokhsar D."/>
            <person name="Stacey G."/>
            <person name="Shoemaker R."/>
            <person name="Jackson S."/>
        </authorList>
    </citation>
    <scope>NUCLEOTIDE SEQUENCE</scope>
    <source>
        <tissue evidence="1">Callus</tissue>
    </source>
</reference>
<reference evidence="1 2" key="1">
    <citation type="journal article" date="2010" name="Nature">
        <title>Genome sequence of the palaeopolyploid soybean.</title>
        <authorList>
            <person name="Schmutz J."/>
            <person name="Cannon S.B."/>
            <person name="Schlueter J."/>
            <person name="Ma J."/>
            <person name="Mitros T."/>
            <person name="Nelson W."/>
            <person name="Hyten D.L."/>
            <person name="Song Q."/>
            <person name="Thelen J.J."/>
            <person name="Cheng J."/>
            <person name="Xu D."/>
            <person name="Hellsten U."/>
            <person name="May G.D."/>
            <person name="Yu Y."/>
            <person name="Sakurai T."/>
            <person name="Umezawa T."/>
            <person name="Bhattacharyya M.K."/>
            <person name="Sandhu D."/>
            <person name="Valliyodan B."/>
            <person name="Lindquist E."/>
            <person name="Peto M."/>
            <person name="Grant D."/>
            <person name="Shu S."/>
            <person name="Goodstein D."/>
            <person name="Barry K."/>
            <person name="Futrell-Griggs M."/>
            <person name="Abernathy B."/>
            <person name="Du J."/>
            <person name="Tian Z."/>
            <person name="Zhu L."/>
            <person name="Gill N."/>
            <person name="Joshi T."/>
            <person name="Libault M."/>
            <person name="Sethuraman A."/>
            <person name="Zhang X.-C."/>
            <person name="Shinozaki K."/>
            <person name="Nguyen H.T."/>
            <person name="Wing R.A."/>
            <person name="Cregan P."/>
            <person name="Specht J."/>
            <person name="Grimwood J."/>
            <person name="Rokhsar D."/>
            <person name="Stacey G."/>
            <person name="Shoemaker R.C."/>
            <person name="Jackson S.A."/>
        </authorList>
    </citation>
    <scope>NUCLEOTIDE SEQUENCE</scope>
    <source>
        <strain evidence="2">cv. Williams 82</strain>
        <tissue evidence="1">Callus</tissue>
    </source>
</reference>
<keyword evidence="3" id="KW-1185">Reference proteome</keyword>
<dbReference type="InParanoid" id="A0A0R0KZJ7"/>
<gene>
    <name evidence="1" type="ORF">GLYMA_02G219900</name>
</gene>
<dbReference type="Gramene" id="KRH72556">
    <property type="protein sequence ID" value="KRH72556"/>
    <property type="gene ID" value="GLYMA_02G219900"/>
</dbReference>
<sequence length="74" mass="8349">MRENASYEECGEVDLGIFSKQREITCSKGNRFGFTRPASPSGPVLKGKCSGMLRSYQSKYQRYRQSSVQMATKT</sequence>
<evidence type="ECO:0000313" key="3">
    <source>
        <dbReference type="Proteomes" id="UP000008827"/>
    </source>
</evidence>
<organism evidence="1">
    <name type="scientific">Glycine max</name>
    <name type="common">Soybean</name>
    <name type="synonym">Glycine hispida</name>
    <dbReference type="NCBI Taxonomy" id="3847"/>
    <lineage>
        <taxon>Eukaryota</taxon>
        <taxon>Viridiplantae</taxon>
        <taxon>Streptophyta</taxon>
        <taxon>Embryophyta</taxon>
        <taxon>Tracheophyta</taxon>
        <taxon>Spermatophyta</taxon>
        <taxon>Magnoliopsida</taxon>
        <taxon>eudicotyledons</taxon>
        <taxon>Gunneridae</taxon>
        <taxon>Pentapetalae</taxon>
        <taxon>rosids</taxon>
        <taxon>fabids</taxon>
        <taxon>Fabales</taxon>
        <taxon>Fabaceae</taxon>
        <taxon>Papilionoideae</taxon>
        <taxon>50 kb inversion clade</taxon>
        <taxon>NPAAA clade</taxon>
        <taxon>indigoferoid/millettioid clade</taxon>
        <taxon>Phaseoleae</taxon>
        <taxon>Glycine</taxon>
        <taxon>Glycine subgen. Soja</taxon>
    </lineage>
</organism>
<dbReference type="AlphaFoldDB" id="A0A0R0KZJ7"/>
<accession>A0A0R0KZJ7</accession>
<evidence type="ECO:0000313" key="2">
    <source>
        <dbReference type="EnsemblPlants" id="KRH72556"/>
    </source>
</evidence>
<dbReference type="EMBL" id="CM000835">
    <property type="protein sequence ID" value="KRH72556.1"/>
    <property type="molecule type" value="Genomic_DNA"/>
</dbReference>
<name>A0A0R0KZJ7_SOYBN</name>
<dbReference type="EnsemblPlants" id="KRH72556">
    <property type="protein sequence ID" value="KRH72556"/>
    <property type="gene ID" value="GLYMA_02G219900"/>
</dbReference>
<proteinExistence type="predicted"/>
<evidence type="ECO:0000313" key="1">
    <source>
        <dbReference type="EMBL" id="KRH72556.1"/>
    </source>
</evidence>
<protein>
    <submittedName>
        <fullName evidence="1 2">Uncharacterized protein</fullName>
    </submittedName>
</protein>